<feature type="non-terminal residue" evidence="3">
    <location>
        <position position="1"/>
    </location>
</feature>
<name>A0A0L8FU21_OCTBM</name>
<protein>
    <submittedName>
        <fullName evidence="3">Uncharacterized protein</fullName>
    </submittedName>
</protein>
<evidence type="ECO:0000256" key="1">
    <source>
        <dbReference type="SAM" id="Coils"/>
    </source>
</evidence>
<dbReference type="AlphaFoldDB" id="A0A0L8FU21"/>
<feature type="compositionally biased region" description="Polar residues" evidence="2">
    <location>
        <begin position="639"/>
        <end position="676"/>
    </location>
</feature>
<keyword evidence="1" id="KW-0175">Coiled coil</keyword>
<feature type="compositionally biased region" description="Polar residues" evidence="2">
    <location>
        <begin position="209"/>
        <end position="223"/>
    </location>
</feature>
<feature type="compositionally biased region" description="Polar residues" evidence="2">
    <location>
        <begin position="167"/>
        <end position="196"/>
    </location>
</feature>
<accession>A0A0L8FU21</accession>
<sequence>PPPPPPSSLGRTLNYCPPLQRELIDQSRQNSLPSSISKTTISSNIMKGLEAIFKEDIIEARNSLRSTKKQENSDSVKPMKKDLHDAFYYELTQTCLTRQKRWQEEKFSKLPNSKNQILGNVVDKTKKHTEDLLDKNAAEKFNKLSANNSFNSNSSENLKINGDFKNHTSLNQPKQPNLKSETQKGTDSARSTNDWTPMQDLEDSENSDTESSVKNSQRNSTTGFKCSLIPENIKYLNNTKEFYSRNCPKPEYDVTKHSFTWKNEQSFIKSNSNKSKNGKEPNPKTCEVSENIGWDKSSAMKSNSKYKNGIDFDYLEKKTGRMSEQHHLGRVKHEGEKEKENDSQRGWNVWKKQKKFPKESTVNTNEKQQLKVTESQISQKEEDMEKERLNQMEIESEFLKKRSNQRLVMGNWKNKLTKVTKQSLAGMYDLEENRKNYTNNDEKEAGFNEDITKCNKNTRKENEKVNSKNEVNFDKTRAQLQENSTSLNGSAQNHTQYSESVVSNNEGLINDILLKPQIEKQNASIYFPNSLAPNYVPNPFLGISSNYFGTSYLNEYLKLVGIGQPFLPMNLTYHNIPGYLGTSYNMMPQATDIYEGPNFVNPLPFLPSVFNNFSAMSESKSKDVQNPVYTSDSDDADSLYQSPGTYTDQMSNWSSDNSKSIQTEDLDNSDSTQSSDVYMFQANKERDEGFDSGNAFSSEFETMTSQMKYSKLEELS</sequence>
<evidence type="ECO:0000313" key="3">
    <source>
        <dbReference type="EMBL" id="KOF67930.1"/>
    </source>
</evidence>
<dbReference type="OrthoDB" id="10404016at2759"/>
<evidence type="ECO:0000256" key="2">
    <source>
        <dbReference type="SAM" id="MobiDB-lite"/>
    </source>
</evidence>
<feature type="compositionally biased region" description="Low complexity" evidence="2">
    <location>
        <begin position="146"/>
        <end position="157"/>
    </location>
</feature>
<proteinExistence type="predicted"/>
<feature type="compositionally biased region" description="Basic and acidic residues" evidence="2">
    <location>
        <begin position="326"/>
        <end position="343"/>
    </location>
</feature>
<gene>
    <name evidence="3" type="ORF">OCBIM_22008564mg</name>
</gene>
<organism evidence="3">
    <name type="scientific">Octopus bimaculoides</name>
    <name type="common">California two-spotted octopus</name>
    <dbReference type="NCBI Taxonomy" id="37653"/>
    <lineage>
        <taxon>Eukaryota</taxon>
        <taxon>Metazoa</taxon>
        <taxon>Spiralia</taxon>
        <taxon>Lophotrochozoa</taxon>
        <taxon>Mollusca</taxon>
        <taxon>Cephalopoda</taxon>
        <taxon>Coleoidea</taxon>
        <taxon>Octopodiformes</taxon>
        <taxon>Octopoda</taxon>
        <taxon>Incirrata</taxon>
        <taxon>Octopodidae</taxon>
        <taxon>Octopus</taxon>
    </lineage>
</organism>
<dbReference type="EMBL" id="KQ426704">
    <property type="protein sequence ID" value="KOF67930.1"/>
    <property type="molecule type" value="Genomic_DNA"/>
</dbReference>
<reference evidence="3" key="1">
    <citation type="submission" date="2015-07" db="EMBL/GenBank/DDBJ databases">
        <title>MeaNS - Measles Nucleotide Surveillance Program.</title>
        <authorList>
            <person name="Tran T."/>
            <person name="Druce J."/>
        </authorList>
    </citation>
    <scope>NUCLEOTIDE SEQUENCE</scope>
    <source>
        <strain evidence="3">UCB-OBI-ISO-001</strain>
        <tissue evidence="3">Gonad</tissue>
    </source>
</reference>
<feature type="coiled-coil region" evidence="1">
    <location>
        <begin position="363"/>
        <end position="402"/>
    </location>
</feature>
<feature type="region of interest" description="Disordered" evidence="2">
    <location>
        <begin position="621"/>
        <end position="696"/>
    </location>
</feature>
<feature type="region of interest" description="Disordered" evidence="2">
    <location>
        <begin position="326"/>
        <end position="345"/>
    </location>
</feature>
<feature type="region of interest" description="Disordered" evidence="2">
    <location>
        <begin position="146"/>
        <end position="223"/>
    </location>
</feature>